<comment type="function">
    <text evidence="1">Nitronate monooxygenase that uses molecular oxygen to catalyze the oxidative denitrification of alkyl nitronates. Acts on propionate 3-nitronate (P3N), the presumed physiological substrate. Probably functions in the detoxification of P3N, a metabolic poison produced by plants and fungi as a defense mechanism.</text>
</comment>
<dbReference type="SUPFAM" id="SSF51412">
    <property type="entry name" value="Inosine monophosphate dehydrogenase (IMPDH)"/>
    <property type="match status" value="1"/>
</dbReference>
<reference evidence="6" key="2">
    <citation type="journal article" date="2021" name="PeerJ">
        <title>Extensive microbial diversity within the chicken gut microbiome revealed by metagenomics and culture.</title>
        <authorList>
            <person name="Gilroy R."/>
            <person name="Ravi A."/>
            <person name="Getino M."/>
            <person name="Pursley I."/>
            <person name="Horton D.L."/>
            <person name="Alikhan N.F."/>
            <person name="Baker D."/>
            <person name="Gharbi K."/>
            <person name="Hall N."/>
            <person name="Watson M."/>
            <person name="Adriaenssens E.M."/>
            <person name="Foster-Nyarko E."/>
            <person name="Jarju S."/>
            <person name="Secka A."/>
            <person name="Antonio M."/>
            <person name="Oren A."/>
            <person name="Chaudhuri R.R."/>
            <person name="La Ragione R."/>
            <person name="Hildebrand F."/>
            <person name="Pallen M.J."/>
        </authorList>
    </citation>
    <scope>NUCLEOTIDE SEQUENCE</scope>
    <source>
        <strain evidence="6">CHK178-757</strain>
    </source>
</reference>
<protein>
    <recommendedName>
        <fullName evidence="2">Probable nitronate monooxygenase</fullName>
    </recommendedName>
</protein>
<evidence type="ECO:0000256" key="1">
    <source>
        <dbReference type="ARBA" id="ARBA00003535"/>
    </source>
</evidence>
<proteinExistence type="predicted"/>
<evidence type="ECO:0000256" key="4">
    <source>
        <dbReference type="ARBA" id="ARBA00022643"/>
    </source>
</evidence>
<dbReference type="Gene3D" id="3.20.20.70">
    <property type="entry name" value="Aldolase class I"/>
    <property type="match status" value="1"/>
</dbReference>
<keyword evidence="4" id="KW-0288">FMN</keyword>
<keyword evidence="5" id="KW-0560">Oxidoreductase</keyword>
<evidence type="ECO:0000313" key="7">
    <source>
        <dbReference type="Proteomes" id="UP000823927"/>
    </source>
</evidence>
<dbReference type="InterPro" id="IPR004136">
    <property type="entry name" value="NMO"/>
</dbReference>
<dbReference type="EMBL" id="DVIT01000026">
    <property type="protein sequence ID" value="HIS47281.1"/>
    <property type="molecule type" value="Genomic_DNA"/>
</dbReference>
<dbReference type="InterPro" id="IPR013785">
    <property type="entry name" value="Aldolase_TIM"/>
</dbReference>
<keyword evidence="3" id="KW-0285">Flavoprotein</keyword>
<dbReference type="GO" id="GO:0018580">
    <property type="term" value="F:nitronate monooxygenase activity"/>
    <property type="evidence" value="ECO:0007669"/>
    <property type="project" value="InterPro"/>
</dbReference>
<reference evidence="6" key="1">
    <citation type="submission" date="2020-10" db="EMBL/GenBank/DDBJ databases">
        <authorList>
            <person name="Gilroy R."/>
        </authorList>
    </citation>
    <scope>NUCLEOTIDE SEQUENCE</scope>
    <source>
        <strain evidence="6">CHK178-757</strain>
    </source>
</reference>
<dbReference type="Pfam" id="PF03060">
    <property type="entry name" value="NMO"/>
    <property type="match status" value="1"/>
</dbReference>
<dbReference type="PANTHER" id="PTHR32332:SF18">
    <property type="entry name" value="2-NITROPROPANE DIOXYGENASE"/>
    <property type="match status" value="1"/>
</dbReference>
<name>A0A9D1JQJ4_9FIRM</name>
<dbReference type="Proteomes" id="UP000823927">
    <property type="component" value="Unassembled WGS sequence"/>
</dbReference>
<sequence length="369" mass="40043">MTDFANIKSRFTIGDTTLSLPLIQGGMGVGISLSGLAGSVAGSGGVGVISTAQIGFDQDGWETSPLETNLKAIGMHIQRAREIAAQKQKDEKYRGRTGMIAANIMVATRFYEKYVRAAVAAGVDMIISGAGLPASLPEFVRGSKTKIAPIISSLKAAKVILRLWDKKYKRIPDLLVIEGPLAGGHLGFSPESLEHIDMDAYDKEILDIIETAGEYGKKYGKKIPVAVAGGIDSAKKVRHYLELGADAVQVATRFVTTWECDASMAYKQAYIHAFKEDIRLVKSPVGMPGRAIYNDFMARVERGERLPIHCHGCLEKCQPSKIPYCITDALVNAARGDVSNALLFCGANAWKAERIQTVDEVIEDLFTFE</sequence>
<gene>
    <name evidence="6" type="ORF">IAB46_06940</name>
</gene>
<accession>A0A9D1JQJ4</accession>
<organism evidence="6 7">
    <name type="scientific">Candidatus Scybalocola faecigallinarum</name>
    <dbReference type="NCBI Taxonomy" id="2840941"/>
    <lineage>
        <taxon>Bacteria</taxon>
        <taxon>Bacillati</taxon>
        <taxon>Bacillota</taxon>
        <taxon>Clostridia</taxon>
        <taxon>Lachnospirales</taxon>
        <taxon>Lachnospiraceae</taxon>
        <taxon>Lachnospiraceae incertae sedis</taxon>
        <taxon>Candidatus Scybalocola (ex Gilroy et al. 2021)</taxon>
    </lineage>
</organism>
<dbReference type="CDD" id="cd04730">
    <property type="entry name" value="NPD_like"/>
    <property type="match status" value="1"/>
</dbReference>
<dbReference type="AlphaFoldDB" id="A0A9D1JQJ4"/>
<keyword evidence="6" id="KW-0503">Monooxygenase</keyword>
<evidence type="ECO:0000256" key="5">
    <source>
        <dbReference type="ARBA" id="ARBA00023002"/>
    </source>
</evidence>
<evidence type="ECO:0000256" key="2">
    <source>
        <dbReference type="ARBA" id="ARBA00013457"/>
    </source>
</evidence>
<evidence type="ECO:0000256" key="3">
    <source>
        <dbReference type="ARBA" id="ARBA00022630"/>
    </source>
</evidence>
<dbReference type="PANTHER" id="PTHR32332">
    <property type="entry name" value="2-NITROPROPANE DIOXYGENASE"/>
    <property type="match status" value="1"/>
</dbReference>
<comment type="caution">
    <text evidence="6">The sequence shown here is derived from an EMBL/GenBank/DDBJ whole genome shotgun (WGS) entry which is preliminary data.</text>
</comment>
<evidence type="ECO:0000313" key="6">
    <source>
        <dbReference type="EMBL" id="HIS47281.1"/>
    </source>
</evidence>